<dbReference type="Pfam" id="PF08523">
    <property type="entry name" value="MBF1"/>
    <property type="match status" value="1"/>
</dbReference>
<evidence type="ECO:0000256" key="3">
    <source>
        <dbReference type="ARBA" id="ARBA00023125"/>
    </source>
</evidence>
<keyword evidence="4" id="KW-0804">Transcription</keyword>
<accession>A0A1R0H8V5</accession>
<dbReference type="AlphaFoldDB" id="A0A1R0H8V5"/>
<dbReference type="GO" id="GO:0003677">
    <property type="term" value="F:DNA binding"/>
    <property type="evidence" value="ECO:0007669"/>
    <property type="project" value="UniProtKB-KW"/>
</dbReference>
<dbReference type="Pfam" id="PF01381">
    <property type="entry name" value="HTH_3"/>
    <property type="match status" value="1"/>
</dbReference>
<protein>
    <submittedName>
        <fullName evidence="7">Multiprotein-bridging factor 1</fullName>
    </submittedName>
</protein>
<dbReference type="OrthoDB" id="10253401at2759"/>
<dbReference type="SMART" id="SM00530">
    <property type="entry name" value="HTH_XRE"/>
    <property type="match status" value="1"/>
</dbReference>
<keyword evidence="3" id="KW-0238">DNA-binding</keyword>
<evidence type="ECO:0000256" key="4">
    <source>
        <dbReference type="ARBA" id="ARBA00023163"/>
    </source>
</evidence>
<dbReference type="PROSITE" id="PS50943">
    <property type="entry name" value="HTH_CROC1"/>
    <property type="match status" value="1"/>
</dbReference>
<comment type="similarity">
    <text evidence="1">Belongs to the MBF1 family.</text>
</comment>
<comment type="function">
    <text evidence="5">Transcriptional coactivator that stimulates GCN4-dependent transcriptional activity by bridging the DNA-binding region of GCN4 and TBP (SPT15), thereby recruiting TBP to GCN4-bound promoters. Involved in induction of the ribosome quality control (RQC) pathway; a pathway that degrades nascent peptide chains during problematic translation. Required to prevent stalled ribosomes from frameshifting.</text>
</comment>
<dbReference type="InterPro" id="IPR013729">
    <property type="entry name" value="MBF1_N"/>
</dbReference>
<evidence type="ECO:0000256" key="2">
    <source>
        <dbReference type="ARBA" id="ARBA00023015"/>
    </source>
</evidence>
<gene>
    <name evidence="7" type="ORF">AYI68_g293</name>
</gene>
<dbReference type="Gene3D" id="1.10.260.40">
    <property type="entry name" value="lambda repressor-like DNA-binding domains"/>
    <property type="match status" value="1"/>
</dbReference>
<evidence type="ECO:0000259" key="6">
    <source>
        <dbReference type="PROSITE" id="PS50943"/>
    </source>
</evidence>
<dbReference type="EMBL" id="LSSL01000087">
    <property type="protein sequence ID" value="OLY85518.1"/>
    <property type="molecule type" value="Genomic_DNA"/>
</dbReference>
<reference evidence="7 8" key="1">
    <citation type="journal article" date="2016" name="Mol. Biol. Evol.">
        <title>Genome-Wide Survey of Gut Fungi (Harpellales) Reveals the First Horizontally Transferred Ubiquitin Gene from a Mosquito Host.</title>
        <authorList>
            <person name="Wang Y."/>
            <person name="White M.M."/>
            <person name="Kvist S."/>
            <person name="Moncalvo J.M."/>
        </authorList>
    </citation>
    <scope>NUCLEOTIDE SEQUENCE [LARGE SCALE GENOMIC DNA]</scope>
    <source>
        <strain evidence="7 8">ALG-7-W6</strain>
    </source>
</reference>
<organism evidence="7 8">
    <name type="scientific">Smittium mucronatum</name>
    <dbReference type="NCBI Taxonomy" id="133383"/>
    <lineage>
        <taxon>Eukaryota</taxon>
        <taxon>Fungi</taxon>
        <taxon>Fungi incertae sedis</taxon>
        <taxon>Zoopagomycota</taxon>
        <taxon>Kickxellomycotina</taxon>
        <taxon>Harpellomycetes</taxon>
        <taxon>Harpellales</taxon>
        <taxon>Legeriomycetaceae</taxon>
        <taxon>Smittium</taxon>
    </lineage>
</organism>
<evidence type="ECO:0000256" key="5">
    <source>
        <dbReference type="ARBA" id="ARBA00035107"/>
    </source>
</evidence>
<dbReference type="InterPro" id="IPR001387">
    <property type="entry name" value="Cro/C1-type_HTH"/>
</dbReference>
<comment type="caution">
    <text evidence="7">The sequence shown here is derived from an EMBL/GenBank/DDBJ whole genome shotgun (WGS) entry which is preliminary data.</text>
</comment>
<dbReference type="Proteomes" id="UP000187455">
    <property type="component" value="Unassembled WGS sequence"/>
</dbReference>
<dbReference type="InterPro" id="IPR010982">
    <property type="entry name" value="Lambda_DNA-bd_dom_sf"/>
</dbReference>
<dbReference type="PANTHER" id="PTHR10245:SF15">
    <property type="entry name" value="ENDOTHELIAL DIFFERENTIATION-RELATED FACTOR 1"/>
    <property type="match status" value="1"/>
</dbReference>
<keyword evidence="2" id="KW-0805">Transcription regulation</keyword>
<evidence type="ECO:0000313" key="8">
    <source>
        <dbReference type="Proteomes" id="UP000187455"/>
    </source>
</evidence>
<dbReference type="STRING" id="133383.A0A1R0H8V5"/>
<sequence>MSNVGWDDVTILRKSANRPKVAKSESVVNAAKRSGIEVVTERKSTIANKANHHDTDHQRIAKLDREDLVTPPPKVDLSVGKAMQQARMAKSLSQKELGVKVNERQTVINDYEAGRAIPNQQILGKLERALGVKLRGKNIGEPLFQKK</sequence>
<evidence type="ECO:0000256" key="1">
    <source>
        <dbReference type="ARBA" id="ARBA00009802"/>
    </source>
</evidence>
<dbReference type="FunFam" id="1.10.260.40:FF:000018">
    <property type="entry name" value="Multiprotein bridging factor 1"/>
    <property type="match status" value="1"/>
</dbReference>
<dbReference type="PANTHER" id="PTHR10245">
    <property type="entry name" value="ENDOTHELIAL DIFFERENTIATION-RELATED FACTOR 1 MULTIPROTEIN BRIDGING FACTOR 1"/>
    <property type="match status" value="1"/>
</dbReference>
<dbReference type="CDD" id="cd00093">
    <property type="entry name" value="HTH_XRE"/>
    <property type="match status" value="1"/>
</dbReference>
<keyword evidence="8" id="KW-1185">Reference proteome</keyword>
<evidence type="ECO:0000313" key="7">
    <source>
        <dbReference type="EMBL" id="OLY85518.1"/>
    </source>
</evidence>
<proteinExistence type="inferred from homology"/>
<name>A0A1R0H8V5_9FUNG</name>
<dbReference type="SUPFAM" id="SSF47413">
    <property type="entry name" value="lambda repressor-like DNA-binding domains"/>
    <property type="match status" value="1"/>
</dbReference>
<dbReference type="GO" id="GO:0005634">
    <property type="term" value="C:nucleus"/>
    <property type="evidence" value="ECO:0007669"/>
    <property type="project" value="TreeGrafter"/>
</dbReference>
<feature type="domain" description="HTH cro/C1-type" evidence="6">
    <location>
        <begin position="83"/>
        <end position="137"/>
    </location>
</feature>